<dbReference type="Proteomes" id="UP000239763">
    <property type="component" value="Unassembled WGS sequence"/>
</dbReference>
<dbReference type="EMBL" id="MCZJ01000043">
    <property type="protein sequence ID" value="PMM55631.1"/>
    <property type="molecule type" value="Genomic_DNA"/>
</dbReference>
<dbReference type="EMBL" id="MCSB01000019">
    <property type="protein sequence ID" value="PME28025.1"/>
    <property type="molecule type" value="Genomic_DNA"/>
</dbReference>
<reference evidence="2" key="2">
    <citation type="submission" date="2016-07" db="EMBL/GenBank/DDBJ databases">
        <authorList>
            <person name="Kauffman K."/>
            <person name="Arevalo P."/>
            <person name="Polz M.F."/>
        </authorList>
    </citation>
    <scope>NUCLEOTIDE SEQUENCE</scope>
    <source>
        <strain evidence="2">10N.261.48.A1</strain>
        <strain evidence="1">10N.286.55.E1</strain>
    </source>
</reference>
<dbReference type="RefSeq" id="WP_099166107.1">
    <property type="nucleotide sequence ID" value="NZ_CAWQOO010001090.1"/>
</dbReference>
<organism evidence="2 3">
    <name type="scientific">Vibrio lentus</name>
    <dbReference type="NCBI Taxonomy" id="136468"/>
    <lineage>
        <taxon>Bacteria</taxon>
        <taxon>Pseudomonadati</taxon>
        <taxon>Pseudomonadota</taxon>
        <taxon>Gammaproteobacteria</taxon>
        <taxon>Vibrionales</taxon>
        <taxon>Vibrionaceae</taxon>
        <taxon>Vibrio</taxon>
    </lineage>
</organism>
<reference evidence="2 4" key="3">
    <citation type="journal article" date="2018" name="Nature">
        <title>A major lineage of non-tailed dsDNA viruses as unrecognized killers of marine bacteria.</title>
        <authorList>
            <person name="Kauffman K.M."/>
            <person name="Hussain F.A."/>
            <person name="Yang J."/>
            <person name="Arevalo P."/>
            <person name="Brown J.M."/>
            <person name="Chang W.K."/>
            <person name="VanInsberghe D."/>
            <person name="Elsherbini J."/>
            <person name="Sharma R.S."/>
            <person name="Cutler M.B."/>
            <person name="Kelly L."/>
            <person name="Polz M.F."/>
        </authorList>
    </citation>
    <scope>NUCLEOTIDE SEQUENCE</scope>
    <source>
        <strain evidence="2">10N.261.48.A1</strain>
        <strain evidence="1 4">10N.286.55.E1</strain>
    </source>
</reference>
<evidence type="ECO:0000313" key="4">
    <source>
        <dbReference type="Proteomes" id="UP000239763"/>
    </source>
</evidence>
<dbReference type="AlphaFoldDB" id="A0A855IMA5"/>
<name>A0A855IMA5_9VIBR</name>
<reference evidence="3" key="1">
    <citation type="submission" date="2016-07" db="EMBL/GenBank/DDBJ databases">
        <title>Nontailed viruses are major unrecognized killers of bacteria in the ocean.</title>
        <authorList>
            <person name="Kauffman K."/>
            <person name="Hussain F."/>
            <person name="Yang J."/>
            <person name="Arevalo P."/>
            <person name="Brown J."/>
            <person name="Cutler M."/>
            <person name="Kelly L."/>
            <person name="Polz M.F."/>
        </authorList>
    </citation>
    <scope>NUCLEOTIDE SEQUENCE [LARGE SCALE GENOMIC DNA]</scope>
    <source>
        <strain evidence="3">10N.261.48.A1</strain>
    </source>
</reference>
<comment type="caution">
    <text evidence="2">The sequence shown here is derived from an EMBL/GenBank/DDBJ whole genome shotgun (WGS) entry which is preliminary data.</text>
</comment>
<accession>A0A855IMA5</accession>
<proteinExistence type="predicted"/>
<sequence>MDNLGNEAAAQADLRLSSKQEELLVKTNVALDDLTPLVNEELELLALREVIRESTESNENCAQLIDRLKNTTEISQEVTGKIFNLIKKTVI</sequence>
<protein>
    <submittedName>
        <fullName evidence="2">Uncharacterized protein</fullName>
    </submittedName>
</protein>
<dbReference type="Proteomes" id="UP000235554">
    <property type="component" value="Unassembled WGS sequence"/>
</dbReference>
<evidence type="ECO:0000313" key="1">
    <source>
        <dbReference type="EMBL" id="PME28025.1"/>
    </source>
</evidence>
<gene>
    <name evidence="2" type="ORF">BCT50_10080</name>
    <name evidence="1" type="ORF">BCV38_23230</name>
</gene>
<evidence type="ECO:0000313" key="3">
    <source>
        <dbReference type="Proteomes" id="UP000235554"/>
    </source>
</evidence>
<evidence type="ECO:0000313" key="2">
    <source>
        <dbReference type="EMBL" id="PMM55631.1"/>
    </source>
</evidence>
<keyword evidence="4" id="KW-1185">Reference proteome</keyword>